<dbReference type="SUPFAM" id="SSF56935">
    <property type="entry name" value="Porins"/>
    <property type="match status" value="1"/>
</dbReference>
<evidence type="ECO:0000256" key="1">
    <source>
        <dbReference type="ARBA" id="ARBA00004571"/>
    </source>
</evidence>
<protein>
    <submittedName>
        <fullName evidence="9">TonB-dependent receptor</fullName>
    </submittedName>
</protein>
<evidence type="ECO:0000256" key="4">
    <source>
        <dbReference type="ARBA" id="ARBA00022692"/>
    </source>
</evidence>
<evidence type="ECO:0000313" key="9">
    <source>
        <dbReference type="EMBL" id="MST84420.1"/>
    </source>
</evidence>
<dbReference type="Proteomes" id="UP000438914">
    <property type="component" value="Unassembled WGS sequence"/>
</dbReference>
<dbReference type="Pfam" id="PF13620">
    <property type="entry name" value="CarboxypepD_reg"/>
    <property type="match status" value="1"/>
</dbReference>
<dbReference type="PANTHER" id="PTHR30069:SF46">
    <property type="entry name" value="OAR PROTEIN"/>
    <property type="match status" value="1"/>
</dbReference>
<keyword evidence="9" id="KW-0675">Receptor</keyword>
<feature type="domain" description="TonB-dependent transporter Oar-like beta-barrel" evidence="8">
    <location>
        <begin position="351"/>
        <end position="999"/>
    </location>
</feature>
<keyword evidence="6" id="KW-0998">Cell outer membrane</keyword>
<dbReference type="InterPro" id="IPR036942">
    <property type="entry name" value="Beta-barrel_TonB_sf"/>
</dbReference>
<keyword evidence="3" id="KW-1134">Transmembrane beta strand</keyword>
<dbReference type="EMBL" id="VUNG01000014">
    <property type="protein sequence ID" value="MST84420.1"/>
    <property type="molecule type" value="Genomic_DNA"/>
</dbReference>
<dbReference type="InterPro" id="IPR057601">
    <property type="entry name" value="Oar-like_b-barrel"/>
</dbReference>
<dbReference type="Gene3D" id="2.60.40.1120">
    <property type="entry name" value="Carboxypeptidase-like, regulatory domain"/>
    <property type="match status" value="1"/>
</dbReference>
<reference evidence="9 10" key="1">
    <citation type="submission" date="2019-08" db="EMBL/GenBank/DDBJ databases">
        <title>In-depth cultivation of the pig gut microbiome towards novel bacterial diversity and tailored functional studies.</title>
        <authorList>
            <person name="Wylensek D."/>
            <person name="Hitch T.C.A."/>
            <person name="Clavel T."/>
        </authorList>
    </citation>
    <scope>NUCLEOTIDE SEQUENCE [LARGE SCALE GENOMIC DNA]</scope>
    <source>
        <strain evidence="9 10">LKV-178-WT-2A</strain>
    </source>
</reference>
<dbReference type="GO" id="GO:0015344">
    <property type="term" value="F:siderophore uptake transmembrane transporter activity"/>
    <property type="evidence" value="ECO:0007669"/>
    <property type="project" value="TreeGrafter"/>
</dbReference>
<comment type="subcellular location">
    <subcellularLocation>
        <location evidence="1">Cell outer membrane</location>
        <topology evidence="1">Multi-pass membrane protein</topology>
    </subcellularLocation>
</comment>
<evidence type="ECO:0000256" key="5">
    <source>
        <dbReference type="ARBA" id="ARBA00023136"/>
    </source>
</evidence>
<dbReference type="SUPFAM" id="SSF49464">
    <property type="entry name" value="Carboxypeptidase regulatory domain-like"/>
    <property type="match status" value="1"/>
</dbReference>
<dbReference type="PANTHER" id="PTHR30069">
    <property type="entry name" value="TONB-DEPENDENT OUTER MEMBRANE RECEPTOR"/>
    <property type="match status" value="1"/>
</dbReference>
<feature type="chain" id="PRO_5029546633" evidence="7">
    <location>
        <begin position="23"/>
        <end position="1054"/>
    </location>
</feature>
<gene>
    <name evidence="9" type="ORF">FYJ73_07020</name>
</gene>
<dbReference type="InterPro" id="IPR008969">
    <property type="entry name" value="CarboxyPept-like_regulatory"/>
</dbReference>
<name>A0A7K0KG51_9BACT</name>
<evidence type="ECO:0000256" key="2">
    <source>
        <dbReference type="ARBA" id="ARBA00022448"/>
    </source>
</evidence>
<dbReference type="Pfam" id="PF25183">
    <property type="entry name" value="OMP_b-brl_4"/>
    <property type="match status" value="2"/>
</dbReference>
<keyword evidence="5" id="KW-0472">Membrane</keyword>
<dbReference type="AlphaFoldDB" id="A0A7K0KG51"/>
<proteinExistence type="predicted"/>
<keyword evidence="7" id="KW-0732">Signal</keyword>
<evidence type="ECO:0000313" key="10">
    <source>
        <dbReference type="Proteomes" id="UP000438914"/>
    </source>
</evidence>
<sequence>MQRRLHFMLIMLLLMISSTMMAQVTTSGLNGKVAAGGENVIGATITAIHEPSGTRYNAVTNESGRFTIQGMRVGGPYKVTVNYIGYKDEVIDNIQLSLGQPRTLNIDLKEDAQQIGEVTVLGKSGRNSGGAAANFNQQRIENTPTISRDIYDVAKLSPLVSNSRLGGVSISGINNRYNSFQIDGTVSNDVFGLAGSGTNGGQTGANPISMDAIQELQVSVAPFDVRQSGFTGGAINAITKSGTNQFHGSAYMYYTNQDMYSKYNRLQDYAEDKLSQRSTKTYGATFGGPIVKDKLFFFASAEYKKTEAPATIYPGYINKYVTEATLKQIADKYYDLTGIQESYGKGELGTKSFGLLARLDWNIDVNNHLAFRYQHNDSYDDKDGLNSKTYTFSNSSYRMNNKTNSFVAELNSHISPVLYNEARVSASFIRDNRDVPYMGPCVQIGSVAGGDGTSMNTVNIGTEFSSAANYLNQDIWTAEDNLSWYKGNHTITFGTHNEFYKMKNLFIQGANGSWYYNDLETFLADTPYKFTYKYTDPELTGGDTKWAPTMKFGLFGLYAQDKWDITPLFNVTYGVRFDLNATLNSPTSNDAFNTFASEHNLGVEVGKMPSAKLLVSPRVGFNWYTDASHRTLLRGGVGIFSGRAPYVWLSNAFVNNGIEAKGTTINTNNNTAPSLGKYAKDPMAAAKTSKAGLSPDIVTVAKNFRFPQVLRANLALEQMLPGDVKMTLEGLYSKNLNNVFFENLAYKDNGEKVYAVPGVEASAVTSYSKIENKLPYYSIINLRNTNKGYSYNVSVKAEKSFDFGLDVMASYIFGHSYSVNDGTSSVAYSNWKYNYSRNTNDKNEMSWSKFDIPHQVRIQVSYNSPKYWNGWMNTEVAINYNGFSGGRYSLTMNEKADFNNDGFKGNNLLYIPTKDELAKMNFTSTKNMTAEQSREAFEKWIEEDDYAKNHRGEYAKRNSNLSPWENEVDLHVAQNIYNIKGIGKFQITFDVMNFANMLNKHWGAHYGNAYNLSPLTLTTIKDGAGVYQFNTNSKPVASDTGSRWHAQIGFRLEF</sequence>
<dbReference type="RefSeq" id="WP_154534006.1">
    <property type="nucleotide sequence ID" value="NZ_VUNG01000014.1"/>
</dbReference>
<evidence type="ECO:0000256" key="7">
    <source>
        <dbReference type="SAM" id="SignalP"/>
    </source>
</evidence>
<organism evidence="9 10">
    <name type="scientific">Hallella mizrahii</name>
    <dbReference type="NCBI Taxonomy" id="2606637"/>
    <lineage>
        <taxon>Bacteria</taxon>
        <taxon>Pseudomonadati</taxon>
        <taxon>Bacteroidota</taxon>
        <taxon>Bacteroidia</taxon>
        <taxon>Bacteroidales</taxon>
        <taxon>Prevotellaceae</taxon>
        <taxon>Hallella</taxon>
    </lineage>
</organism>
<keyword evidence="10" id="KW-1185">Reference proteome</keyword>
<dbReference type="Gene3D" id="2.40.170.20">
    <property type="entry name" value="TonB-dependent receptor, beta-barrel domain"/>
    <property type="match status" value="1"/>
</dbReference>
<accession>A0A7K0KG51</accession>
<keyword evidence="2" id="KW-0813">Transport</keyword>
<evidence type="ECO:0000259" key="8">
    <source>
        <dbReference type="Pfam" id="PF25183"/>
    </source>
</evidence>
<dbReference type="GO" id="GO:0009279">
    <property type="term" value="C:cell outer membrane"/>
    <property type="evidence" value="ECO:0007669"/>
    <property type="project" value="UniProtKB-SubCell"/>
</dbReference>
<evidence type="ECO:0000256" key="3">
    <source>
        <dbReference type="ARBA" id="ARBA00022452"/>
    </source>
</evidence>
<comment type="caution">
    <text evidence="9">The sequence shown here is derived from an EMBL/GenBank/DDBJ whole genome shotgun (WGS) entry which is preliminary data.</text>
</comment>
<dbReference type="GO" id="GO:0044718">
    <property type="term" value="P:siderophore transmembrane transport"/>
    <property type="evidence" value="ECO:0007669"/>
    <property type="project" value="TreeGrafter"/>
</dbReference>
<feature type="domain" description="TonB-dependent transporter Oar-like beta-barrel" evidence="8">
    <location>
        <begin position="238"/>
        <end position="310"/>
    </location>
</feature>
<keyword evidence="4" id="KW-0812">Transmembrane</keyword>
<evidence type="ECO:0000256" key="6">
    <source>
        <dbReference type="ARBA" id="ARBA00023237"/>
    </source>
</evidence>
<feature type="signal peptide" evidence="7">
    <location>
        <begin position="1"/>
        <end position="22"/>
    </location>
</feature>
<dbReference type="InterPro" id="IPR039426">
    <property type="entry name" value="TonB-dep_rcpt-like"/>
</dbReference>